<dbReference type="RefSeq" id="WP_085030788.1">
    <property type="nucleotide sequence ID" value="NZ_CP020772.1"/>
</dbReference>
<dbReference type="PROSITE" id="PS51257">
    <property type="entry name" value="PROKAR_LIPOPROTEIN"/>
    <property type="match status" value="1"/>
</dbReference>
<dbReference type="Proteomes" id="UP000192527">
    <property type="component" value="Chromosome"/>
</dbReference>
<evidence type="ECO:0008006" key="4">
    <source>
        <dbReference type="Google" id="ProtNLM"/>
    </source>
</evidence>
<sequence length="155" mass="17559">MKKILILAFFFLLAGCSSQDLALEDLKEKYPQTFGNSIEALSKDQQEKIGLPDEVPFNVASVEASSDEDRVQVHYQSEGKKELKVRTIYDPGNILKESELQVNLNSGAVAGVQEHEDHVYVEWYNNKDDVVYQLEYYGADNEKRTQKAIEIANAI</sequence>
<name>A0A1W5ZYI0_9BACI</name>
<keyword evidence="3" id="KW-1185">Reference proteome</keyword>
<protein>
    <recommendedName>
        <fullName evidence="4">DUF4367 domain-containing protein</fullName>
    </recommendedName>
</protein>
<keyword evidence="1" id="KW-0732">Signal</keyword>
<reference evidence="2 3" key="1">
    <citation type="submission" date="2017-04" db="EMBL/GenBank/DDBJ databases">
        <title>The whole genome sequencing and assembly of Halobacillus mangrovi strain.</title>
        <authorList>
            <person name="Lee S.-J."/>
            <person name="Park M.-K."/>
            <person name="Kim J.-Y."/>
            <person name="Lee Y.-J."/>
            <person name="Yi H."/>
            <person name="Bahn Y.-S."/>
            <person name="Kim J.F."/>
            <person name="Lee D.-W."/>
        </authorList>
    </citation>
    <scope>NUCLEOTIDE SEQUENCE [LARGE SCALE GENOMIC DNA]</scope>
    <source>
        <strain evidence="2 3">KTB 131</strain>
    </source>
</reference>
<proteinExistence type="predicted"/>
<accession>A0A1W5ZYI0</accession>
<dbReference type="KEGG" id="hmn:HM131_16455"/>
<dbReference type="EMBL" id="CP020772">
    <property type="protein sequence ID" value="ARI78329.1"/>
    <property type="molecule type" value="Genomic_DNA"/>
</dbReference>
<dbReference type="OrthoDB" id="2974085at2"/>
<evidence type="ECO:0000313" key="2">
    <source>
        <dbReference type="EMBL" id="ARI78329.1"/>
    </source>
</evidence>
<feature type="signal peptide" evidence="1">
    <location>
        <begin position="1"/>
        <end position="22"/>
    </location>
</feature>
<evidence type="ECO:0000256" key="1">
    <source>
        <dbReference type="SAM" id="SignalP"/>
    </source>
</evidence>
<dbReference type="AlphaFoldDB" id="A0A1W5ZYI0"/>
<gene>
    <name evidence="2" type="ORF">HM131_16455</name>
</gene>
<organism evidence="2 3">
    <name type="scientific">Halobacillus mangrovi</name>
    <dbReference type="NCBI Taxonomy" id="402384"/>
    <lineage>
        <taxon>Bacteria</taxon>
        <taxon>Bacillati</taxon>
        <taxon>Bacillota</taxon>
        <taxon>Bacilli</taxon>
        <taxon>Bacillales</taxon>
        <taxon>Bacillaceae</taxon>
        <taxon>Halobacillus</taxon>
    </lineage>
</organism>
<feature type="chain" id="PRO_5013184692" description="DUF4367 domain-containing protein" evidence="1">
    <location>
        <begin position="23"/>
        <end position="155"/>
    </location>
</feature>
<evidence type="ECO:0000313" key="3">
    <source>
        <dbReference type="Proteomes" id="UP000192527"/>
    </source>
</evidence>